<accession>A0A9P4YPY0</accession>
<dbReference type="InterPro" id="IPR052400">
    <property type="entry name" value="Zn2-C6_fungal_TF"/>
</dbReference>
<dbReference type="RefSeq" id="XP_035319618.1">
    <property type="nucleotide sequence ID" value="XM_035464432.1"/>
</dbReference>
<dbReference type="OrthoDB" id="5419315at2759"/>
<proteinExistence type="predicted"/>
<evidence type="ECO:0000313" key="2">
    <source>
        <dbReference type="EMBL" id="KAF4120966.1"/>
    </source>
</evidence>
<keyword evidence="3" id="KW-1185">Reference proteome</keyword>
<protein>
    <submittedName>
        <fullName evidence="2">Fungal Zn(2)-Cys(6) binuclear cluster domain</fullName>
    </submittedName>
</protein>
<organism evidence="2 3">
    <name type="scientific">Geosmithia morbida</name>
    <dbReference type="NCBI Taxonomy" id="1094350"/>
    <lineage>
        <taxon>Eukaryota</taxon>
        <taxon>Fungi</taxon>
        <taxon>Dikarya</taxon>
        <taxon>Ascomycota</taxon>
        <taxon>Pezizomycotina</taxon>
        <taxon>Sordariomycetes</taxon>
        <taxon>Hypocreomycetidae</taxon>
        <taxon>Hypocreales</taxon>
        <taxon>Bionectriaceae</taxon>
        <taxon>Geosmithia</taxon>
    </lineage>
</organism>
<keyword evidence="1" id="KW-0539">Nucleus</keyword>
<dbReference type="Proteomes" id="UP000749293">
    <property type="component" value="Unassembled WGS sequence"/>
</dbReference>
<gene>
    <name evidence="2" type="ORF">GMORB2_2452</name>
</gene>
<name>A0A9P4YPY0_9HYPO</name>
<reference evidence="2" key="1">
    <citation type="submission" date="2020-03" db="EMBL/GenBank/DDBJ databases">
        <title>Site-based positive gene gene selection in Geosmithia morbida across the United States reveals a broad range of putative effectors and factors for local host and environmental adapation.</title>
        <authorList>
            <person name="Onufrak A."/>
            <person name="Murdoch R.W."/>
            <person name="Gazis R."/>
            <person name="Huff M."/>
            <person name="Staton M."/>
            <person name="Klingeman W."/>
            <person name="Hadziabdic D."/>
        </authorList>
    </citation>
    <scope>NUCLEOTIDE SEQUENCE</scope>
    <source>
        <strain evidence="2">1262</strain>
    </source>
</reference>
<comment type="caution">
    <text evidence="2">The sequence shown here is derived from an EMBL/GenBank/DDBJ whole genome shotgun (WGS) entry which is preliminary data.</text>
</comment>
<sequence length="239" mass="27674">MDISDSLLPRQPLFRPSVADSDLGMRLLWFYTAATSSSFSVECGADRPSEKLLRTRIVRHAFETPFLMQSLLALSALHLQTHKQSVDPRKALTYRARSFKGYRQAIWRADPETSPGLICNSLFPVALSFSNFRYPEGMDLYIVDWIVVWRGIGLMIQPISVERLVRTGIHCLFYRPPINLEEAEWCIPDELLVMETYYNTLKYLGSLYHYLCDGINQSMTLRIISWITFMPPDIIRPMR</sequence>
<dbReference type="AlphaFoldDB" id="A0A9P4YPY0"/>
<dbReference type="GeneID" id="55968682"/>
<dbReference type="PANTHER" id="PTHR47657">
    <property type="entry name" value="STEROL REGULATORY ELEMENT-BINDING PROTEIN ECM22"/>
    <property type="match status" value="1"/>
</dbReference>
<dbReference type="PANTHER" id="PTHR47657:SF7">
    <property type="entry name" value="STEROL REGULATORY ELEMENT-BINDING PROTEIN ECM22"/>
    <property type="match status" value="1"/>
</dbReference>
<dbReference type="EMBL" id="JAANYQ010000014">
    <property type="protein sequence ID" value="KAF4120966.1"/>
    <property type="molecule type" value="Genomic_DNA"/>
</dbReference>
<dbReference type="GO" id="GO:0000981">
    <property type="term" value="F:DNA-binding transcription factor activity, RNA polymerase II-specific"/>
    <property type="evidence" value="ECO:0007669"/>
    <property type="project" value="TreeGrafter"/>
</dbReference>
<dbReference type="InterPro" id="IPR021858">
    <property type="entry name" value="Fun_TF"/>
</dbReference>
<evidence type="ECO:0000313" key="3">
    <source>
        <dbReference type="Proteomes" id="UP000749293"/>
    </source>
</evidence>
<dbReference type="Pfam" id="PF11951">
    <property type="entry name" value="Fungal_trans_2"/>
    <property type="match status" value="1"/>
</dbReference>
<evidence type="ECO:0000256" key="1">
    <source>
        <dbReference type="ARBA" id="ARBA00023242"/>
    </source>
</evidence>